<name>A0ABR9Y6J6_9PROT</name>
<dbReference type="RefSeq" id="WP_194260025.1">
    <property type="nucleotide sequence ID" value="NZ_JABCQG010000010.1"/>
</dbReference>
<proteinExistence type="predicted"/>
<sequence length="95" mass="10025">MEILMSAKPIGNEALLAATLANRALLTRLLAIVAQSEYREDAPAFISRLAENAASAIEKSSERDGSSYVTPSVAKQAATTVRAIARNAAETLNAH</sequence>
<gene>
    <name evidence="1" type="ORF">HKD24_09235</name>
</gene>
<reference evidence="2" key="1">
    <citation type="submission" date="2020-04" db="EMBL/GenBank/DDBJ databases">
        <title>Description of novel Gluconacetobacter.</title>
        <authorList>
            <person name="Sombolestani A."/>
        </authorList>
    </citation>
    <scope>NUCLEOTIDE SEQUENCE [LARGE SCALE GENOMIC DNA]</scope>
    <source>
        <strain evidence="2">LMG 31484</strain>
    </source>
</reference>
<keyword evidence="2" id="KW-1185">Reference proteome</keyword>
<organism evidence="1 2">
    <name type="scientific">Gluconobacter vitians</name>
    <dbReference type="NCBI Taxonomy" id="2728102"/>
    <lineage>
        <taxon>Bacteria</taxon>
        <taxon>Pseudomonadati</taxon>
        <taxon>Pseudomonadota</taxon>
        <taxon>Alphaproteobacteria</taxon>
        <taxon>Acetobacterales</taxon>
        <taxon>Acetobacteraceae</taxon>
        <taxon>Gluconobacter</taxon>
    </lineage>
</organism>
<comment type="caution">
    <text evidence="1">The sequence shown here is derived from an EMBL/GenBank/DDBJ whole genome shotgun (WGS) entry which is preliminary data.</text>
</comment>
<evidence type="ECO:0000313" key="2">
    <source>
        <dbReference type="Proteomes" id="UP000623107"/>
    </source>
</evidence>
<protein>
    <submittedName>
        <fullName evidence="1">Uncharacterized protein</fullName>
    </submittedName>
</protein>
<evidence type="ECO:0000313" key="1">
    <source>
        <dbReference type="EMBL" id="MBF0859396.1"/>
    </source>
</evidence>
<dbReference type="EMBL" id="JABCQG010000010">
    <property type="protein sequence ID" value="MBF0859396.1"/>
    <property type="molecule type" value="Genomic_DNA"/>
</dbReference>
<dbReference type="Proteomes" id="UP000623107">
    <property type="component" value="Unassembled WGS sequence"/>
</dbReference>
<reference evidence="1 2" key="2">
    <citation type="submission" date="2020-11" db="EMBL/GenBank/DDBJ databases">
        <title>Description of novel Gluconobacter species.</title>
        <authorList>
            <person name="Cleenwerck I."/>
            <person name="Cnockaert M."/>
            <person name="Borremans W."/>
            <person name="Wieme A.D."/>
            <person name="De Vuyst L."/>
            <person name="Vandamme P."/>
        </authorList>
    </citation>
    <scope>NUCLEOTIDE SEQUENCE [LARGE SCALE GENOMIC DNA]</scope>
    <source>
        <strain evidence="1 2">LMG 31484</strain>
    </source>
</reference>
<accession>A0ABR9Y6J6</accession>